<dbReference type="AlphaFoldDB" id="A0A544TAY7"/>
<sequence length="117" mass="13604">MRQSSQEVLRKLNTDYIDAELKGLSYDHTTHIVRMSYYGPNESECTILFRDCFSATFNTWLEGMKGSIPQRPEELSFYFQEIEIEDVEVNGILLYKCSLVIPMMDCQITCVSIEIKN</sequence>
<name>A0A544TAY7_9BACI</name>
<protein>
    <submittedName>
        <fullName evidence="1">Uncharacterized protein</fullName>
    </submittedName>
</protein>
<proteinExistence type="predicted"/>
<dbReference type="OrthoDB" id="2427411at2"/>
<accession>A0A544TAY7</accession>
<comment type="caution">
    <text evidence="1">The sequence shown here is derived from an EMBL/GenBank/DDBJ whole genome shotgun (WGS) entry which is preliminary data.</text>
</comment>
<keyword evidence="2" id="KW-1185">Reference proteome</keyword>
<dbReference type="RefSeq" id="WP_142644355.1">
    <property type="nucleotide sequence ID" value="NZ_VDGI01000068.1"/>
</dbReference>
<reference evidence="1 2" key="1">
    <citation type="submission" date="2019-06" db="EMBL/GenBank/DDBJ databases">
        <title>Psychrobacillus vulpis sp. nov., a new species isolated from feces of a red fox that inhabits in The Tablas de Daimiel Natural Park, Albacete, Spain.</title>
        <authorList>
            <person name="Rodriguez M."/>
            <person name="Reina J.C."/>
            <person name="Bejar V."/>
            <person name="Llamas I."/>
        </authorList>
    </citation>
    <scope>NUCLEOTIDE SEQUENCE [LARGE SCALE GENOMIC DNA]</scope>
    <source>
        <strain evidence="1 2">Z8</strain>
    </source>
</reference>
<evidence type="ECO:0000313" key="1">
    <source>
        <dbReference type="EMBL" id="TQR14625.1"/>
    </source>
</evidence>
<dbReference type="EMBL" id="VDGI01000068">
    <property type="protein sequence ID" value="TQR14625.1"/>
    <property type="molecule type" value="Genomic_DNA"/>
</dbReference>
<organism evidence="1 2">
    <name type="scientific">Psychrobacillus vulpis</name>
    <dbReference type="NCBI Taxonomy" id="2325572"/>
    <lineage>
        <taxon>Bacteria</taxon>
        <taxon>Bacillati</taxon>
        <taxon>Bacillota</taxon>
        <taxon>Bacilli</taxon>
        <taxon>Bacillales</taxon>
        <taxon>Bacillaceae</taxon>
        <taxon>Psychrobacillus</taxon>
    </lineage>
</organism>
<gene>
    <name evidence="1" type="ORF">FG384_19600</name>
</gene>
<dbReference type="Proteomes" id="UP000316626">
    <property type="component" value="Unassembled WGS sequence"/>
</dbReference>
<evidence type="ECO:0000313" key="2">
    <source>
        <dbReference type="Proteomes" id="UP000316626"/>
    </source>
</evidence>